<evidence type="ECO:0000313" key="7">
    <source>
        <dbReference type="Proteomes" id="UP000612362"/>
    </source>
</evidence>
<keyword evidence="3" id="KW-0378">Hydrolase</keyword>
<dbReference type="Gene3D" id="3.20.20.80">
    <property type="entry name" value="Glycosidases"/>
    <property type="match status" value="1"/>
</dbReference>
<dbReference type="Gene3D" id="2.60.40.10">
    <property type="entry name" value="Immunoglobulins"/>
    <property type="match status" value="2"/>
</dbReference>
<dbReference type="InterPro" id="IPR013783">
    <property type="entry name" value="Ig-like_fold"/>
</dbReference>
<dbReference type="AlphaFoldDB" id="A0A8J3I3W1"/>
<keyword evidence="4" id="KW-0326">Glycosidase</keyword>
<organism evidence="6 7">
    <name type="scientific">Ktedonospora formicarum</name>
    <dbReference type="NCBI Taxonomy" id="2778364"/>
    <lineage>
        <taxon>Bacteria</taxon>
        <taxon>Bacillati</taxon>
        <taxon>Chloroflexota</taxon>
        <taxon>Ktedonobacteria</taxon>
        <taxon>Ktedonobacterales</taxon>
        <taxon>Ktedonobacteraceae</taxon>
        <taxon>Ktedonospora</taxon>
    </lineage>
</organism>
<evidence type="ECO:0000256" key="4">
    <source>
        <dbReference type="ARBA" id="ARBA00023295"/>
    </source>
</evidence>
<dbReference type="InterPro" id="IPR008979">
    <property type="entry name" value="Galactose-bd-like_sf"/>
</dbReference>
<dbReference type="GO" id="GO:0006516">
    <property type="term" value="P:glycoprotein catabolic process"/>
    <property type="evidence" value="ECO:0007669"/>
    <property type="project" value="TreeGrafter"/>
</dbReference>
<feature type="domain" description="Beta-mannosidase-like galactose-binding" evidence="5">
    <location>
        <begin position="38"/>
        <end position="193"/>
    </location>
</feature>
<evidence type="ECO:0000256" key="3">
    <source>
        <dbReference type="ARBA" id="ARBA00022801"/>
    </source>
</evidence>
<dbReference type="Pfam" id="PF22666">
    <property type="entry name" value="Glyco_hydro_2_N2"/>
    <property type="match status" value="1"/>
</dbReference>
<dbReference type="EC" id="3.2.1.25" evidence="2"/>
<dbReference type="InterPro" id="IPR017853">
    <property type="entry name" value="GH"/>
</dbReference>
<sequence>MNAYQVNTYRQIALPTHWEMLAVSPGSCETPEQAAAYEAERWLTAPVPGTVAQALQIHQRWDISVPLNADEQDWWYRCTFTSPIGEVGSRFVLKFDGLASISDIWLNGESILHSENMFLAYEVDVTSLLRPRGEENTLYIRFNSLKALLAKKHPRPRWRTQLTDHQHLRWFRTTLLGRMPGWSPPVQTVGPWRGVTLEERVTLTVERCDVRASLKGNAGLVTAELQARSLVGTRPNRAALHVGAEIFPLSIQHIGADSFTLHGEAQLDEVELWWPHTHGKQSLYPASIELGYEEETVRVDCGRLAFRSIKLLSEHGEFAIHVNGEPIFCRGACWTPLNIVTLTASRQDYEQTLSMARKASMNMLRVGGTMVYEDEAFYKLCDELGILVWQDFMFANMDYPFTDPTFLANVQTECEQILQRLQGHACLAIICGNSEIEQQIAMLGFSEEMWQSDFFEQQLPALCRSYVDTAYWPSSPSGGALPFQANVGNSHYQGVGAYMRPLEDARQSGTRFASECLTFANIPEDQTIDLVLRPGESPTNHPKWKARVPRDHATGWDFDDIRDYYLQQLFRVDPMRLRYTDIQRYLALSRVVSGEVMAYVFAEWRRQSSPSQGGLIWFYRDLWPGAGWGVVDALGHPKAAYYYLQRVLRPKTCFFSDEGVSGLYLHLVNEQAEPINARLELALYRLPGTQVEETLSIEVSIPPRVGKELHVDALLGRFLDLTYAYRFGPPVHDIVVAILSERETGQVLGESFYFPHGLPNVQEQSIGLQAQAALQVDGSYLLQIHTEQFAQAVAINASGYLPEENYFHLYPGGTKSVRLTPQGNKSTLWGSLTTLNSQHSVNIQVIFD</sequence>
<dbReference type="SUPFAM" id="SSF49785">
    <property type="entry name" value="Galactose-binding domain-like"/>
    <property type="match status" value="1"/>
</dbReference>
<dbReference type="PANTHER" id="PTHR43730:SF1">
    <property type="entry name" value="BETA-MANNOSIDASE"/>
    <property type="match status" value="1"/>
</dbReference>
<evidence type="ECO:0000313" key="6">
    <source>
        <dbReference type="EMBL" id="GHO46328.1"/>
    </source>
</evidence>
<protein>
    <recommendedName>
        <fullName evidence="2">beta-mannosidase</fullName>
        <ecNumber evidence="2">3.2.1.25</ecNumber>
    </recommendedName>
</protein>
<evidence type="ECO:0000256" key="1">
    <source>
        <dbReference type="ARBA" id="ARBA00000829"/>
    </source>
</evidence>
<comment type="caution">
    <text evidence="6">The sequence shown here is derived from an EMBL/GenBank/DDBJ whole genome shotgun (WGS) entry which is preliminary data.</text>
</comment>
<dbReference type="SUPFAM" id="SSF51445">
    <property type="entry name" value="(Trans)glycosidases"/>
    <property type="match status" value="1"/>
</dbReference>
<dbReference type="GO" id="GO:0004567">
    <property type="term" value="F:beta-mannosidase activity"/>
    <property type="evidence" value="ECO:0007669"/>
    <property type="project" value="UniProtKB-EC"/>
</dbReference>
<accession>A0A8J3I3W1</accession>
<dbReference type="EMBL" id="BNJF01000002">
    <property type="protein sequence ID" value="GHO46328.1"/>
    <property type="molecule type" value="Genomic_DNA"/>
</dbReference>
<dbReference type="InterPro" id="IPR036156">
    <property type="entry name" value="Beta-gal/glucu_dom_sf"/>
</dbReference>
<gene>
    <name evidence="6" type="ORF">KSX_44910</name>
</gene>
<proteinExistence type="predicted"/>
<dbReference type="PANTHER" id="PTHR43730">
    <property type="entry name" value="BETA-MANNOSIDASE"/>
    <property type="match status" value="1"/>
</dbReference>
<keyword evidence="7" id="KW-1185">Reference proteome</keyword>
<evidence type="ECO:0000259" key="5">
    <source>
        <dbReference type="Pfam" id="PF22666"/>
    </source>
</evidence>
<reference evidence="6" key="1">
    <citation type="submission" date="2020-10" db="EMBL/GenBank/DDBJ databases">
        <title>Taxonomic study of unclassified bacteria belonging to the class Ktedonobacteria.</title>
        <authorList>
            <person name="Yabe S."/>
            <person name="Wang C.M."/>
            <person name="Zheng Y."/>
            <person name="Sakai Y."/>
            <person name="Cavaletti L."/>
            <person name="Monciardini P."/>
            <person name="Donadio S."/>
        </authorList>
    </citation>
    <scope>NUCLEOTIDE SEQUENCE</scope>
    <source>
        <strain evidence="6">SOSP1-1</strain>
    </source>
</reference>
<dbReference type="InterPro" id="IPR054593">
    <property type="entry name" value="Beta-mannosidase-like_N2"/>
</dbReference>
<dbReference type="Proteomes" id="UP000612362">
    <property type="component" value="Unassembled WGS sequence"/>
</dbReference>
<dbReference type="RefSeq" id="WP_220195711.1">
    <property type="nucleotide sequence ID" value="NZ_BNJF01000002.1"/>
</dbReference>
<name>A0A8J3I3W1_9CHLR</name>
<comment type="catalytic activity">
    <reaction evidence="1">
        <text>Hydrolysis of terminal, non-reducing beta-D-mannose residues in beta-D-mannosides.</text>
        <dbReference type="EC" id="3.2.1.25"/>
    </reaction>
</comment>
<dbReference type="SUPFAM" id="SSF49303">
    <property type="entry name" value="beta-Galactosidase/glucuronidase domain"/>
    <property type="match status" value="2"/>
</dbReference>
<dbReference type="InterPro" id="IPR050887">
    <property type="entry name" value="Beta-mannosidase_GH2"/>
</dbReference>
<dbReference type="Gene3D" id="2.60.120.260">
    <property type="entry name" value="Galactose-binding domain-like"/>
    <property type="match status" value="1"/>
</dbReference>
<evidence type="ECO:0000256" key="2">
    <source>
        <dbReference type="ARBA" id="ARBA00012754"/>
    </source>
</evidence>